<feature type="compositionally biased region" description="Acidic residues" evidence="3">
    <location>
        <begin position="114"/>
        <end position="132"/>
    </location>
</feature>
<keyword evidence="6" id="KW-1185">Reference proteome</keyword>
<evidence type="ECO:0000313" key="6">
    <source>
        <dbReference type="Proteomes" id="UP000579812"/>
    </source>
</evidence>
<evidence type="ECO:0000256" key="2">
    <source>
        <dbReference type="ARBA" id="ARBA00022490"/>
    </source>
</evidence>
<feature type="region of interest" description="Disordered" evidence="3">
    <location>
        <begin position="432"/>
        <end position="462"/>
    </location>
</feature>
<dbReference type="Proteomes" id="UP000579812">
    <property type="component" value="Unassembled WGS sequence"/>
</dbReference>
<protein>
    <recommendedName>
        <fullName evidence="4">FIIND domain-containing protein</fullName>
    </recommendedName>
</protein>
<feature type="compositionally biased region" description="Low complexity" evidence="3">
    <location>
        <begin position="102"/>
        <end position="113"/>
    </location>
</feature>
<dbReference type="Pfam" id="PF13553">
    <property type="entry name" value="FIIND"/>
    <property type="match status" value="1"/>
</dbReference>
<dbReference type="GO" id="GO:0000445">
    <property type="term" value="C:THO complex part of transcription export complex"/>
    <property type="evidence" value="ECO:0007669"/>
    <property type="project" value="TreeGrafter"/>
</dbReference>
<dbReference type="GO" id="GO:0006406">
    <property type="term" value="P:mRNA export from nucleus"/>
    <property type="evidence" value="ECO:0007669"/>
    <property type="project" value="TreeGrafter"/>
</dbReference>
<dbReference type="PANTHER" id="PTHR13265:SF1">
    <property type="entry name" value="CASPASE RECRUITMENT DOMAIN-CONTAINING PROTEIN 8"/>
    <property type="match status" value="1"/>
</dbReference>
<organism evidence="5 6">
    <name type="scientific">Onychostoma macrolepis</name>
    <dbReference type="NCBI Taxonomy" id="369639"/>
    <lineage>
        <taxon>Eukaryota</taxon>
        <taxon>Metazoa</taxon>
        <taxon>Chordata</taxon>
        <taxon>Craniata</taxon>
        <taxon>Vertebrata</taxon>
        <taxon>Euteleostomi</taxon>
        <taxon>Actinopterygii</taxon>
        <taxon>Neopterygii</taxon>
        <taxon>Teleostei</taxon>
        <taxon>Ostariophysi</taxon>
        <taxon>Cypriniformes</taxon>
        <taxon>Cyprinidae</taxon>
        <taxon>Acrossocheilinae</taxon>
        <taxon>Onychostoma</taxon>
    </lineage>
</organism>
<dbReference type="Pfam" id="PF23679">
    <property type="entry name" value="UPA-FIIND"/>
    <property type="match status" value="1"/>
</dbReference>
<evidence type="ECO:0000256" key="1">
    <source>
        <dbReference type="ARBA" id="ARBA00004514"/>
    </source>
</evidence>
<evidence type="ECO:0000259" key="4">
    <source>
        <dbReference type="PROSITE" id="PS51830"/>
    </source>
</evidence>
<evidence type="ECO:0000313" key="5">
    <source>
        <dbReference type="EMBL" id="KAF4103739.1"/>
    </source>
</evidence>
<comment type="caution">
    <text evidence="5">The sequence shown here is derived from an EMBL/GenBank/DDBJ whole genome shotgun (WGS) entry which is preliminary data.</text>
</comment>
<dbReference type="EMBL" id="JAAMOB010000015">
    <property type="protein sequence ID" value="KAF4103739.1"/>
    <property type="molecule type" value="Genomic_DNA"/>
</dbReference>
<accession>A0A7J6C8V6</accession>
<dbReference type="GO" id="GO:0005829">
    <property type="term" value="C:cytosol"/>
    <property type="evidence" value="ECO:0007669"/>
    <property type="project" value="UniProtKB-SubCell"/>
</dbReference>
<dbReference type="AlphaFoldDB" id="A0A7J6C8V6"/>
<evidence type="ECO:0000256" key="3">
    <source>
        <dbReference type="SAM" id="MobiDB-lite"/>
    </source>
</evidence>
<dbReference type="InterPro" id="IPR025307">
    <property type="entry name" value="FIIND_dom"/>
</dbReference>
<gene>
    <name evidence="5" type="ORF">G5714_014726</name>
</gene>
<dbReference type="PROSITE" id="PS51830">
    <property type="entry name" value="FIIND"/>
    <property type="match status" value="1"/>
</dbReference>
<keyword evidence="2" id="KW-0963">Cytoplasm</keyword>
<reference evidence="5 6" key="1">
    <citation type="submission" date="2020-04" db="EMBL/GenBank/DDBJ databases">
        <title>Chromosome-level genome assembly of a cyprinid fish Onychostoma macrolepis by integration of Nanopore Sequencing, Bionano and Hi-C technology.</title>
        <authorList>
            <person name="Wang D."/>
        </authorList>
    </citation>
    <scope>NUCLEOTIDE SEQUENCE [LARGE SCALE GENOMIC DNA]</scope>
    <source>
        <strain evidence="5">SWU-2019</strain>
        <tissue evidence="5">Muscle</tissue>
    </source>
</reference>
<feature type="region of interest" description="Disordered" evidence="3">
    <location>
        <begin position="78"/>
        <end position="145"/>
    </location>
</feature>
<proteinExistence type="predicted"/>
<comment type="subcellular location">
    <subcellularLocation>
        <location evidence="1">Cytoplasm</location>
        <location evidence="1">Cytosol</location>
    </subcellularLocation>
</comment>
<dbReference type="Gene3D" id="1.10.533.10">
    <property type="entry name" value="Death Domain, Fas"/>
    <property type="match status" value="1"/>
</dbReference>
<sequence length="579" mass="64933">MDICSKQAPVPATSCCCHSRKHQCVCVCVCVCASVCMNGLRFAWRYCLLSASTRSRKHRRDSAAVAARMMVAHMAHHGETTPLSDGNGEVSPSDLKDHPAESSHSSTDNTSTEESSEEEEAHEEEEERDSDPDTSARAENHTASDEPLQSCCEKCRALKNPKFELVTPRKMSRDRLQLQLDAEGVYECSDTGLVFEVSQRVKITYCVLSWSKFSTYLTGSWKFAGPIFDVDCDPSILKSVQFPHSLCLAADKDNEVKFSVLHVKNSRGLIEPSADHSGSHVKWTVSSLSPVGPIVQTSKLAEHHGVVQVFKEVGHESSFSFRVYLAGNNCSDIKDIRRAVRRSNNFRNNKRYIQVDKPPTCMLEENRRYRLISEPMGHITPEDMLFSPVIVEVKGYFEVFFEESPPFKLSLTDADSGHTVWTATIREGDCVHHLNENPRKPSKGRKRHSSTSEEDLCHKHSKKARGIDEADCHATAPAPAPTPDLTDQQLMQVAKRMGREWKVVAISCLGLSKQDLEEMEAAEESVTMLKFNMLERWRRRQPKGKAGIQDLHKCLKDNDDVPNEVIAVLDEMLQNNSAT</sequence>
<dbReference type="InterPro" id="IPR021861">
    <property type="entry name" value="THO_THOC1"/>
</dbReference>
<feature type="compositionally biased region" description="Basic and acidic residues" evidence="3">
    <location>
        <begin position="134"/>
        <end position="144"/>
    </location>
</feature>
<dbReference type="InterPro" id="IPR011029">
    <property type="entry name" value="DEATH-like_dom_sf"/>
</dbReference>
<dbReference type="OrthoDB" id="428577at2759"/>
<name>A0A7J6C8V6_9TELE</name>
<feature type="domain" description="FIIND" evidence="4">
    <location>
        <begin position="157"/>
        <end position="439"/>
    </location>
</feature>
<dbReference type="SUPFAM" id="SSF47986">
    <property type="entry name" value="DEATH domain"/>
    <property type="match status" value="1"/>
</dbReference>
<dbReference type="PANTHER" id="PTHR13265">
    <property type="entry name" value="THO COMPLEX SUBUNIT 1"/>
    <property type="match status" value="1"/>
</dbReference>
<feature type="compositionally biased region" description="Basic residues" evidence="3">
    <location>
        <begin position="440"/>
        <end position="449"/>
    </location>
</feature>